<protein>
    <submittedName>
        <fullName evidence="1">Uncharacterized protein</fullName>
    </submittedName>
</protein>
<sequence length="98" mass="11681">MNSNKFGVIIIKEFRMLDKNASKKALFFFLHKWFNFEMKILILIKKLHHYIIQSNDEVSSIMEDNLDVGNTNNFEAYERQDVDEQDSDLKTPSEVQYM</sequence>
<gene>
    <name evidence="1" type="ORF">M9H77_23142</name>
</gene>
<evidence type="ECO:0000313" key="2">
    <source>
        <dbReference type="Proteomes" id="UP001060085"/>
    </source>
</evidence>
<name>A0ACC0ASF5_CATRO</name>
<dbReference type="Proteomes" id="UP001060085">
    <property type="component" value="Linkage Group LG05"/>
</dbReference>
<dbReference type="EMBL" id="CM044705">
    <property type="protein sequence ID" value="KAI5663819.1"/>
    <property type="molecule type" value="Genomic_DNA"/>
</dbReference>
<keyword evidence="2" id="KW-1185">Reference proteome</keyword>
<comment type="caution">
    <text evidence="1">The sequence shown here is derived from an EMBL/GenBank/DDBJ whole genome shotgun (WGS) entry which is preliminary data.</text>
</comment>
<evidence type="ECO:0000313" key="1">
    <source>
        <dbReference type="EMBL" id="KAI5663819.1"/>
    </source>
</evidence>
<organism evidence="1 2">
    <name type="scientific">Catharanthus roseus</name>
    <name type="common">Madagascar periwinkle</name>
    <name type="synonym">Vinca rosea</name>
    <dbReference type="NCBI Taxonomy" id="4058"/>
    <lineage>
        <taxon>Eukaryota</taxon>
        <taxon>Viridiplantae</taxon>
        <taxon>Streptophyta</taxon>
        <taxon>Embryophyta</taxon>
        <taxon>Tracheophyta</taxon>
        <taxon>Spermatophyta</taxon>
        <taxon>Magnoliopsida</taxon>
        <taxon>eudicotyledons</taxon>
        <taxon>Gunneridae</taxon>
        <taxon>Pentapetalae</taxon>
        <taxon>asterids</taxon>
        <taxon>lamiids</taxon>
        <taxon>Gentianales</taxon>
        <taxon>Apocynaceae</taxon>
        <taxon>Rauvolfioideae</taxon>
        <taxon>Vinceae</taxon>
        <taxon>Catharanthinae</taxon>
        <taxon>Catharanthus</taxon>
    </lineage>
</organism>
<accession>A0ACC0ASF5</accession>
<proteinExistence type="predicted"/>
<reference evidence="2" key="1">
    <citation type="journal article" date="2023" name="Nat. Plants">
        <title>Single-cell RNA sequencing provides a high-resolution roadmap for understanding the multicellular compartmentation of specialized metabolism.</title>
        <authorList>
            <person name="Sun S."/>
            <person name="Shen X."/>
            <person name="Li Y."/>
            <person name="Li Y."/>
            <person name="Wang S."/>
            <person name="Li R."/>
            <person name="Zhang H."/>
            <person name="Shen G."/>
            <person name="Guo B."/>
            <person name="Wei J."/>
            <person name="Xu J."/>
            <person name="St-Pierre B."/>
            <person name="Chen S."/>
            <person name="Sun C."/>
        </authorList>
    </citation>
    <scope>NUCLEOTIDE SEQUENCE [LARGE SCALE GENOMIC DNA]</scope>
</reference>